<evidence type="ECO:0000256" key="1">
    <source>
        <dbReference type="SAM" id="SignalP"/>
    </source>
</evidence>
<evidence type="ECO:0000313" key="4">
    <source>
        <dbReference type="Proteomes" id="UP000054821"/>
    </source>
</evidence>
<dbReference type="GeneID" id="29984270"/>
<keyword evidence="4" id="KW-1185">Reference proteome</keyword>
<sequence length="586" mass="65439">MKAIATLLLVLIGLVGFCLTQADEGPTVHLPGSQVLGILADGVDSFYGMPYAESPAGRNRLKRPVKRTKPLGDFDATTFAPACPQGHFGAIKFDEPWHKRTVNVFNVDSVDKADNFDSNLARWDAANPVQTSEDCLTITVQRPAGIKAGDNLPVLLMLAGYSFVMGTPYRYNVTSFIKFGADIEQPFVLVTVNYRTGPWGFLPGEQMLGSSNLGLRDQRMSMEWASDNIAAFGGDPDKIVLWGHASGGVSVFDHLVISGGNATYKDRKLFRGAIMSSGSLLPAEAMDSKKGNEIYSDVTGVLTPHFRPDLPHYKDSLQALREAPYSDFVQATNVFPGALSAEAMRLVYVPRPDDDLIRHSQEVLLKDNMFVPVPMIFGTQEDEGTIFAQKQTSVNNTRRLMKYLRGHYFHNISNSRMEDFLKNYHTKPLDGSPYGTGSEFESWVGRKRLSSVIGDVFFTIPQRIAMSLIASAQPELPIWGYQAAYDYRNNATSMLGTAHGSFEAMIFETDDYVSSYATKTTRRYLLNFLYDLNPNKRHLDLATWPKWTVEEPKLLKFNKSGLSTLLEVEGERGYTFMKKHLEMFRI</sequence>
<accession>A0A2P4ZIC6</accession>
<name>A0A2P4ZIC6_9HYPO</name>
<dbReference type="AlphaFoldDB" id="A0A2P4ZIC6"/>
<keyword evidence="1" id="KW-0732">Signal</keyword>
<dbReference type="RefSeq" id="XP_018662616.1">
    <property type="nucleotide sequence ID" value="XM_018804187.1"/>
</dbReference>
<dbReference type="Gene3D" id="3.40.50.1820">
    <property type="entry name" value="alpha/beta hydrolase"/>
    <property type="match status" value="1"/>
</dbReference>
<dbReference type="InterPro" id="IPR029058">
    <property type="entry name" value="AB_hydrolase_fold"/>
</dbReference>
<gene>
    <name evidence="3" type="ORF">TGAM01_v207060</name>
</gene>
<dbReference type="InterPro" id="IPR050309">
    <property type="entry name" value="Type-B_Carboxylest/Lipase"/>
</dbReference>
<dbReference type="STRING" id="398673.A0A2P4ZIC6"/>
<comment type="caution">
    <text evidence="3">The sequence shown here is derived from an EMBL/GenBank/DDBJ whole genome shotgun (WGS) entry which is preliminary data.</text>
</comment>
<dbReference type="SUPFAM" id="SSF53474">
    <property type="entry name" value="alpha/beta-Hydrolases"/>
    <property type="match status" value="1"/>
</dbReference>
<feature type="signal peptide" evidence="1">
    <location>
        <begin position="1"/>
        <end position="22"/>
    </location>
</feature>
<reference evidence="3 4" key="1">
    <citation type="journal article" date="2016" name="Genome Announc.">
        <title>Draft Whole-Genome Sequence of Trichoderma gamsii T6085, a Promising Biocontrol Agent of Fusarium Head Blight on Wheat.</title>
        <authorList>
            <person name="Baroncelli R."/>
            <person name="Zapparata A."/>
            <person name="Piaggeschi G."/>
            <person name="Sarrocco S."/>
            <person name="Vannacci G."/>
        </authorList>
    </citation>
    <scope>NUCLEOTIDE SEQUENCE [LARGE SCALE GENOMIC DNA]</scope>
    <source>
        <strain evidence="3 4">T6085</strain>
    </source>
</reference>
<dbReference type="PANTHER" id="PTHR11559">
    <property type="entry name" value="CARBOXYLESTERASE"/>
    <property type="match status" value="1"/>
</dbReference>
<proteinExistence type="predicted"/>
<dbReference type="EMBL" id="JPDN02000025">
    <property type="protein sequence ID" value="PON24049.1"/>
    <property type="molecule type" value="Genomic_DNA"/>
</dbReference>
<organism evidence="3 4">
    <name type="scientific">Trichoderma gamsii</name>
    <dbReference type="NCBI Taxonomy" id="398673"/>
    <lineage>
        <taxon>Eukaryota</taxon>
        <taxon>Fungi</taxon>
        <taxon>Dikarya</taxon>
        <taxon>Ascomycota</taxon>
        <taxon>Pezizomycotina</taxon>
        <taxon>Sordariomycetes</taxon>
        <taxon>Hypocreomycetidae</taxon>
        <taxon>Hypocreales</taxon>
        <taxon>Hypocreaceae</taxon>
        <taxon>Trichoderma</taxon>
    </lineage>
</organism>
<protein>
    <submittedName>
        <fullName evidence="3">Lipase 4</fullName>
    </submittedName>
</protein>
<dbReference type="Pfam" id="PF00135">
    <property type="entry name" value="COesterase"/>
    <property type="match status" value="1"/>
</dbReference>
<evidence type="ECO:0000313" key="3">
    <source>
        <dbReference type="EMBL" id="PON24049.1"/>
    </source>
</evidence>
<feature type="domain" description="Carboxylesterase type B" evidence="2">
    <location>
        <begin position="26"/>
        <end position="561"/>
    </location>
</feature>
<dbReference type="Proteomes" id="UP000054821">
    <property type="component" value="Unassembled WGS sequence"/>
</dbReference>
<feature type="chain" id="PRO_5015108247" evidence="1">
    <location>
        <begin position="23"/>
        <end position="586"/>
    </location>
</feature>
<dbReference type="InterPro" id="IPR002018">
    <property type="entry name" value="CarbesteraseB"/>
</dbReference>
<evidence type="ECO:0000259" key="2">
    <source>
        <dbReference type="Pfam" id="PF00135"/>
    </source>
</evidence>